<accession>A0A7S3JWK3</accession>
<dbReference type="InterPro" id="IPR016639">
    <property type="entry name" value="GST_Omega/GSH"/>
</dbReference>
<dbReference type="Gene3D" id="3.40.30.10">
    <property type="entry name" value="Glutaredoxin"/>
    <property type="match status" value="1"/>
</dbReference>
<dbReference type="InterPro" id="IPR040079">
    <property type="entry name" value="Glutathione_S-Trfase"/>
</dbReference>
<evidence type="ECO:0000313" key="6">
    <source>
        <dbReference type="EMBL" id="CAE0365410.1"/>
    </source>
</evidence>
<dbReference type="SFLD" id="SFLDS00019">
    <property type="entry name" value="Glutathione_Transferase_(cytos"/>
    <property type="match status" value="1"/>
</dbReference>
<evidence type="ECO:0000256" key="2">
    <source>
        <dbReference type="PIRSR" id="PIRSR015753-2"/>
    </source>
</evidence>
<dbReference type="SFLD" id="SFLDG01148">
    <property type="entry name" value="Xi_(cytGST)"/>
    <property type="match status" value="1"/>
</dbReference>
<evidence type="ECO:0000256" key="4">
    <source>
        <dbReference type="SAM" id="SignalP"/>
    </source>
</evidence>
<dbReference type="Pfam" id="PF13410">
    <property type="entry name" value="GST_C_2"/>
    <property type="match status" value="1"/>
</dbReference>
<sequence length="351" mass="40038">MKLLLLIVLILKFASSLRGGVNHLNMVLSDAERFKNVDSDKGAMKRVGSKFRNRIGSNEYPAESGRYRIYVSKACPWAHRTLIVRALKGLEDVISVTYTGPHLKHLKESFDPTQSYLYKGWNFDSEICVEPHGFEYLDELYEYAEPGYRESCPQRPSFTVPILFDDKTQTIVNNESGDIIEMLNADFNAFAKNAHLDLNPIALHEAQEQINAIVYPGINDGVYRCGFAQTQAAYEFAYNEHWKAMDKIENLLSEHPFLCGKQITLADIRLFVTLIRYDPVYYSHFKTSRNKLIEMPNLLRFTQAIYHLPGVADTVDIHFIKLHYFGSHDNLNPSGIIPKGPSLNYLLSSCA</sequence>
<dbReference type="Pfam" id="PF13409">
    <property type="entry name" value="GST_N_2"/>
    <property type="match status" value="1"/>
</dbReference>
<evidence type="ECO:0000256" key="3">
    <source>
        <dbReference type="PIRSR" id="PIRSR015753-3"/>
    </source>
</evidence>
<dbReference type="InterPro" id="IPR047047">
    <property type="entry name" value="GST_Omega-like_C"/>
</dbReference>
<dbReference type="EMBL" id="HBIJ01008730">
    <property type="protein sequence ID" value="CAE0365410.1"/>
    <property type="molecule type" value="Transcribed_RNA"/>
</dbReference>
<feature type="chain" id="PRO_5030811643" description="GST C-terminal domain-containing protein" evidence="4">
    <location>
        <begin position="17"/>
        <end position="351"/>
    </location>
</feature>
<protein>
    <recommendedName>
        <fullName evidence="5">GST C-terminal domain-containing protein</fullName>
    </recommendedName>
</protein>
<dbReference type="InterPro" id="IPR036249">
    <property type="entry name" value="Thioredoxin-like_sf"/>
</dbReference>
<feature type="binding site" evidence="2">
    <location>
        <begin position="175"/>
        <end position="176"/>
    </location>
    <ligand>
        <name>glutathione</name>
        <dbReference type="ChEBI" id="CHEBI:57925"/>
    </ligand>
</feature>
<dbReference type="PIRSF" id="PIRSF015753">
    <property type="entry name" value="GST"/>
    <property type="match status" value="1"/>
</dbReference>
<gene>
    <name evidence="6" type="ORF">ALAG00032_LOCUS6153</name>
</gene>
<evidence type="ECO:0000256" key="1">
    <source>
        <dbReference type="PIRSR" id="PIRSR015753-1"/>
    </source>
</evidence>
<dbReference type="SFLD" id="SFLDG01206">
    <property type="entry name" value="Xi.1"/>
    <property type="match status" value="1"/>
</dbReference>
<dbReference type="CDD" id="cd03190">
    <property type="entry name" value="GST_C_Omega_like"/>
    <property type="match status" value="1"/>
</dbReference>
<feature type="site" description="Lowers pKa of active site Cys" evidence="3">
    <location>
        <position position="324"/>
    </location>
</feature>
<dbReference type="SUPFAM" id="SSF47616">
    <property type="entry name" value="GST C-terminal domain-like"/>
    <property type="match status" value="1"/>
</dbReference>
<dbReference type="Gene3D" id="1.20.1050.10">
    <property type="match status" value="1"/>
</dbReference>
<dbReference type="InterPro" id="IPR036282">
    <property type="entry name" value="Glutathione-S-Trfase_C_sf"/>
</dbReference>
<feature type="active site" description="Nucleophile" evidence="1">
    <location>
        <position position="75"/>
    </location>
</feature>
<organism evidence="6">
    <name type="scientific">Aureoumbra lagunensis</name>
    <dbReference type="NCBI Taxonomy" id="44058"/>
    <lineage>
        <taxon>Eukaryota</taxon>
        <taxon>Sar</taxon>
        <taxon>Stramenopiles</taxon>
        <taxon>Ochrophyta</taxon>
        <taxon>Pelagophyceae</taxon>
        <taxon>Pelagomonadales</taxon>
        <taxon>Aureoumbra</taxon>
    </lineage>
</organism>
<dbReference type="SUPFAM" id="SSF52833">
    <property type="entry name" value="Thioredoxin-like"/>
    <property type="match status" value="1"/>
</dbReference>
<feature type="site" description="Lowers pKa of active site Cys" evidence="3">
    <location>
        <position position="281"/>
    </location>
</feature>
<reference evidence="6" key="1">
    <citation type="submission" date="2021-01" db="EMBL/GenBank/DDBJ databases">
        <authorList>
            <person name="Corre E."/>
            <person name="Pelletier E."/>
            <person name="Niang G."/>
            <person name="Scheremetjew M."/>
            <person name="Finn R."/>
            <person name="Kale V."/>
            <person name="Holt S."/>
            <person name="Cochrane G."/>
            <person name="Meng A."/>
            <person name="Brown T."/>
            <person name="Cohen L."/>
        </authorList>
    </citation>
    <scope>NUCLEOTIDE SEQUENCE</scope>
    <source>
        <strain evidence="6">CCMP1510</strain>
    </source>
</reference>
<dbReference type="InterPro" id="IPR010987">
    <property type="entry name" value="Glutathione-S-Trfase_C-like"/>
</dbReference>
<dbReference type="PROSITE" id="PS50405">
    <property type="entry name" value="GST_CTER"/>
    <property type="match status" value="1"/>
</dbReference>
<feature type="active site" description="Proton donor/acceptor" evidence="1">
    <location>
        <position position="223"/>
    </location>
</feature>
<dbReference type="PANTHER" id="PTHR32419:SF6">
    <property type="entry name" value="GLUTATHIONE S-TRANSFERASE OMEGA-LIKE 1-RELATED"/>
    <property type="match status" value="1"/>
</dbReference>
<feature type="signal peptide" evidence="4">
    <location>
        <begin position="1"/>
        <end position="16"/>
    </location>
</feature>
<name>A0A7S3JWK3_9STRA</name>
<proteinExistence type="predicted"/>
<dbReference type="InterPro" id="IPR004045">
    <property type="entry name" value="Glutathione_S-Trfase_N"/>
</dbReference>
<dbReference type="PANTHER" id="PTHR32419">
    <property type="entry name" value="GLUTATHIONYL-HYDROQUINONE REDUCTASE"/>
    <property type="match status" value="1"/>
</dbReference>
<dbReference type="GO" id="GO:0005737">
    <property type="term" value="C:cytoplasm"/>
    <property type="evidence" value="ECO:0007669"/>
    <property type="project" value="TreeGrafter"/>
</dbReference>
<dbReference type="GO" id="GO:0004364">
    <property type="term" value="F:glutathione transferase activity"/>
    <property type="evidence" value="ECO:0007669"/>
    <property type="project" value="InterPro"/>
</dbReference>
<evidence type="ECO:0000259" key="5">
    <source>
        <dbReference type="PROSITE" id="PS50405"/>
    </source>
</evidence>
<keyword evidence="4" id="KW-0732">Signal</keyword>
<dbReference type="AlphaFoldDB" id="A0A7S3JWK3"/>
<feature type="domain" description="GST C-terminal" evidence="5">
    <location>
        <begin position="178"/>
        <end position="324"/>
    </location>
</feature>